<dbReference type="Pfam" id="PF17784">
    <property type="entry name" value="Sulfotransfer_4"/>
    <property type="match status" value="1"/>
</dbReference>
<sequence length="205" mass="22543">MKVIGAGLGRTGTYSLKAALERLGFGPCYHMESVLHDMPLRVPHWNDALAGRADWAALFEGFNSAVDWPTASFYRELSAALPDARFILSTRSPDSWAASYGSTIAKLVADRANAPEPMQAWLDMAHSVTARCAVHDNMSDAALAQAFMTHEASVKATIPAERLLVFEAKQGWAPLCDFLGVDVPDEPYPRTNDRSEFWELVEKGQ</sequence>
<dbReference type="EMBL" id="SLWX01000002">
    <property type="protein sequence ID" value="TCO77623.1"/>
    <property type="molecule type" value="Genomic_DNA"/>
</dbReference>
<reference evidence="1 2" key="1">
    <citation type="submission" date="2019-03" db="EMBL/GenBank/DDBJ databases">
        <title>Genomic Encyclopedia of Type Strains, Phase IV (KMG-IV): sequencing the most valuable type-strain genomes for metagenomic binning, comparative biology and taxonomic classification.</title>
        <authorList>
            <person name="Goeker M."/>
        </authorList>
    </citation>
    <scope>NUCLEOTIDE SEQUENCE [LARGE SCALE GENOMIC DNA]</scope>
    <source>
        <strain evidence="1 2">DSM 23344</strain>
    </source>
</reference>
<evidence type="ECO:0008006" key="3">
    <source>
        <dbReference type="Google" id="ProtNLM"/>
    </source>
</evidence>
<gene>
    <name evidence="1" type="ORF">EV688_10280</name>
</gene>
<dbReference type="InterPro" id="IPR040632">
    <property type="entry name" value="Sulfotransfer_4"/>
</dbReference>
<dbReference type="InterPro" id="IPR027417">
    <property type="entry name" value="P-loop_NTPase"/>
</dbReference>
<dbReference type="PANTHER" id="PTHR36978:SF4">
    <property type="entry name" value="P-LOOP CONTAINING NUCLEOSIDE TRIPHOSPHATE HYDROLASE PROTEIN"/>
    <property type="match status" value="1"/>
</dbReference>
<dbReference type="OrthoDB" id="7855297at2"/>
<dbReference type="Gene3D" id="3.40.50.300">
    <property type="entry name" value="P-loop containing nucleotide triphosphate hydrolases"/>
    <property type="match status" value="1"/>
</dbReference>
<comment type="caution">
    <text evidence="1">The sequence shown here is derived from an EMBL/GenBank/DDBJ whole genome shotgun (WGS) entry which is preliminary data.</text>
</comment>
<dbReference type="RefSeq" id="WP_117314484.1">
    <property type="nucleotide sequence ID" value="NZ_QQSW01000001.1"/>
</dbReference>
<name>A0A4R2KUX1_9GAMM</name>
<keyword evidence="2" id="KW-1185">Reference proteome</keyword>
<evidence type="ECO:0000313" key="2">
    <source>
        <dbReference type="Proteomes" id="UP000294980"/>
    </source>
</evidence>
<accession>A0A4R2KUX1</accession>
<dbReference type="Proteomes" id="UP000294980">
    <property type="component" value="Unassembled WGS sequence"/>
</dbReference>
<evidence type="ECO:0000313" key="1">
    <source>
        <dbReference type="EMBL" id="TCO77623.1"/>
    </source>
</evidence>
<dbReference type="SUPFAM" id="SSF52540">
    <property type="entry name" value="P-loop containing nucleoside triphosphate hydrolases"/>
    <property type="match status" value="1"/>
</dbReference>
<protein>
    <recommendedName>
        <fullName evidence="3">Sulfotransferase family protein</fullName>
    </recommendedName>
</protein>
<organism evidence="1 2">
    <name type="scientific">Chromatocurvus halotolerans</name>
    <dbReference type="NCBI Taxonomy" id="1132028"/>
    <lineage>
        <taxon>Bacteria</taxon>
        <taxon>Pseudomonadati</taxon>
        <taxon>Pseudomonadota</taxon>
        <taxon>Gammaproteobacteria</taxon>
        <taxon>Cellvibrionales</taxon>
        <taxon>Halieaceae</taxon>
        <taxon>Chromatocurvus</taxon>
    </lineage>
</organism>
<dbReference type="AlphaFoldDB" id="A0A4R2KUX1"/>
<dbReference type="PANTHER" id="PTHR36978">
    <property type="entry name" value="P-LOOP CONTAINING NUCLEOTIDE TRIPHOSPHATE HYDROLASE"/>
    <property type="match status" value="1"/>
</dbReference>
<proteinExistence type="predicted"/>